<evidence type="ECO:0000313" key="1">
    <source>
        <dbReference type="EMBL" id="SEI04874.1"/>
    </source>
</evidence>
<accession>A0A1H6MS95</accession>
<dbReference type="STRING" id="173990.SAMN05660691_03098"/>
<dbReference type="InterPro" id="IPR006597">
    <property type="entry name" value="Sel1-like"/>
</dbReference>
<dbReference type="EMBL" id="FNXF01000013">
    <property type="protein sequence ID" value="SEI04874.1"/>
    <property type="molecule type" value="Genomic_DNA"/>
</dbReference>
<organism evidence="1 2">
    <name type="scientific">Rheinheimera pacifica</name>
    <dbReference type="NCBI Taxonomy" id="173990"/>
    <lineage>
        <taxon>Bacteria</taxon>
        <taxon>Pseudomonadati</taxon>
        <taxon>Pseudomonadota</taxon>
        <taxon>Gammaproteobacteria</taxon>
        <taxon>Chromatiales</taxon>
        <taxon>Chromatiaceae</taxon>
        <taxon>Rheinheimera</taxon>
    </lineage>
</organism>
<keyword evidence="2" id="KW-1185">Reference proteome</keyword>
<evidence type="ECO:0000313" key="2">
    <source>
        <dbReference type="Proteomes" id="UP000199371"/>
    </source>
</evidence>
<dbReference type="PANTHER" id="PTHR11102:SF160">
    <property type="entry name" value="ERAD-ASSOCIATED E3 UBIQUITIN-PROTEIN LIGASE COMPONENT HRD3"/>
    <property type="match status" value="1"/>
</dbReference>
<dbReference type="Proteomes" id="UP000199371">
    <property type="component" value="Unassembled WGS sequence"/>
</dbReference>
<dbReference type="SUPFAM" id="SSF81901">
    <property type="entry name" value="HCP-like"/>
    <property type="match status" value="2"/>
</dbReference>
<dbReference type="SMART" id="SM00671">
    <property type="entry name" value="SEL1"/>
    <property type="match status" value="7"/>
</dbReference>
<proteinExistence type="predicted"/>
<gene>
    <name evidence="1" type="ORF">SAMN05660691_03098</name>
</gene>
<dbReference type="Pfam" id="PF08238">
    <property type="entry name" value="Sel1"/>
    <property type="match status" value="7"/>
</dbReference>
<sequence>MSRYKEVRVRHKILWWYCFAAFLTLAVQAKEYLQPEPQQIKKILQELAPAWELLSDDFDNSPELFIALAYRYGRGVDIDMDIAMAMYISAAEKGVAKAQKDLIDLFQKGQEIPQDVTKARYWAKIYASQSKPTIVMALANLFMEGHQQFPKNPQRALELYQDAASKGFVNAQMKLFDIYTQGQIVPQDLNKARYWLEKAAEQNEPLAIVKLGLVYQEGRGIAPDNTRALQLYHKAAELGQAEAQLLLGTYYSVGKFVERSDTEAVKWFRLAAAQNSMYAQFLLGVLYESGSGVKKNLYQAAELYSKAANQGYDKAQEQLAKLNKKYMPLNTDEFDYRLVNLAERDLQQLAKNFYERNITDPAILDLVARTVLLRYNADNSYTVDALAWFCKALAQSNNARYRQTLEFIVAEGNSFKLRRHARASLDKLPVAQVEQYQISNSQTLIISSH</sequence>
<name>A0A1H6MS95_9GAMM</name>
<reference evidence="2" key="1">
    <citation type="submission" date="2016-10" db="EMBL/GenBank/DDBJ databases">
        <authorList>
            <person name="Varghese N."/>
            <person name="Submissions S."/>
        </authorList>
    </citation>
    <scope>NUCLEOTIDE SEQUENCE [LARGE SCALE GENOMIC DNA]</scope>
    <source>
        <strain evidence="2">DSM 17616</strain>
    </source>
</reference>
<dbReference type="AlphaFoldDB" id="A0A1H6MS95"/>
<protein>
    <submittedName>
        <fullName evidence="1">Sel1 repeat-containing protein</fullName>
    </submittedName>
</protein>
<dbReference type="Gene3D" id="1.25.40.10">
    <property type="entry name" value="Tetratricopeptide repeat domain"/>
    <property type="match status" value="2"/>
</dbReference>
<dbReference type="InterPro" id="IPR011990">
    <property type="entry name" value="TPR-like_helical_dom_sf"/>
</dbReference>
<dbReference type="InterPro" id="IPR050767">
    <property type="entry name" value="Sel1_AlgK"/>
</dbReference>
<dbReference type="PANTHER" id="PTHR11102">
    <property type="entry name" value="SEL-1-LIKE PROTEIN"/>
    <property type="match status" value="1"/>
</dbReference>